<dbReference type="SUPFAM" id="SSF48008">
    <property type="entry name" value="GntR ligand-binding domain-like"/>
    <property type="match status" value="1"/>
</dbReference>
<dbReference type="AlphaFoldDB" id="A0A0D6QB62"/>
<dbReference type="InterPro" id="IPR036390">
    <property type="entry name" value="WH_DNA-bd_sf"/>
</dbReference>
<feature type="domain" description="HTH gntR-type" evidence="4">
    <location>
        <begin position="5"/>
        <end position="72"/>
    </location>
</feature>
<dbReference type="InterPro" id="IPR036388">
    <property type="entry name" value="WH-like_DNA-bd_sf"/>
</dbReference>
<accession>A0A0D6QB62</accession>
<dbReference type="SMART" id="SM00345">
    <property type="entry name" value="HTH_GNTR"/>
    <property type="match status" value="1"/>
</dbReference>
<keyword evidence="3" id="KW-0804">Transcription</keyword>
<dbReference type="Pfam" id="PF07729">
    <property type="entry name" value="FCD"/>
    <property type="match status" value="1"/>
</dbReference>
<evidence type="ECO:0000256" key="1">
    <source>
        <dbReference type="ARBA" id="ARBA00023015"/>
    </source>
</evidence>
<dbReference type="SMART" id="SM00895">
    <property type="entry name" value="FCD"/>
    <property type="match status" value="1"/>
</dbReference>
<dbReference type="InterPro" id="IPR000524">
    <property type="entry name" value="Tscrpt_reg_HTH_GntR"/>
</dbReference>
<keyword evidence="1" id="KW-0805">Transcription regulation</keyword>
<dbReference type="PANTHER" id="PTHR43537">
    <property type="entry name" value="TRANSCRIPTIONAL REGULATOR, GNTR FAMILY"/>
    <property type="match status" value="1"/>
</dbReference>
<keyword evidence="2" id="KW-0238">DNA-binding</keyword>
<dbReference type="InterPro" id="IPR008920">
    <property type="entry name" value="TF_FadR/GntR_C"/>
</dbReference>
<dbReference type="EMBL" id="BANJ01000040">
    <property type="protein sequence ID" value="GAO00062.1"/>
    <property type="molecule type" value="Genomic_DNA"/>
</dbReference>
<dbReference type="PANTHER" id="PTHR43537:SF53">
    <property type="entry name" value="HTH-TYPE TRANSCRIPTIONAL REPRESSOR NANR"/>
    <property type="match status" value="1"/>
</dbReference>
<dbReference type="GO" id="GO:0003677">
    <property type="term" value="F:DNA binding"/>
    <property type="evidence" value="ECO:0007669"/>
    <property type="project" value="UniProtKB-KW"/>
</dbReference>
<protein>
    <submittedName>
        <fullName evidence="5">Transcriptional regulator</fullName>
    </submittedName>
</protein>
<evidence type="ECO:0000313" key="6">
    <source>
        <dbReference type="Proteomes" id="UP000032683"/>
    </source>
</evidence>
<dbReference type="InterPro" id="IPR011711">
    <property type="entry name" value="GntR_C"/>
</dbReference>
<dbReference type="Gene3D" id="1.20.120.530">
    <property type="entry name" value="GntR ligand-binding domain-like"/>
    <property type="match status" value="1"/>
</dbReference>
<dbReference type="GO" id="GO:0003700">
    <property type="term" value="F:DNA-binding transcription factor activity"/>
    <property type="evidence" value="ECO:0007669"/>
    <property type="project" value="InterPro"/>
</dbReference>
<dbReference type="RefSeq" id="WP_048856481.1">
    <property type="nucleotide sequence ID" value="NZ_BANJ01000040.1"/>
</dbReference>
<sequence>MGSSAKEEARIADALRKAVLERKLAPGSKLPEEELAQIFRSNRAKIRRVLLSLSRSHIVTLEPGRGAFVSRPSPQEARDVLASRRLIEVSLLARPYRKLSTQGVTRLRRIMAQEAEAHEKHDAIAMIHVSGQFHLTLIEELGNEVLKSITEELILRMSLIITMYERHNATCCLSSDHHDLLDLLLAEKYAEASLLMARHLEGIESCLDFHRDPVTATILSQILQPVQG</sequence>
<dbReference type="Pfam" id="PF00392">
    <property type="entry name" value="GntR"/>
    <property type="match status" value="1"/>
</dbReference>
<dbReference type="Gene3D" id="1.10.10.10">
    <property type="entry name" value="Winged helix-like DNA-binding domain superfamily/Winged helix DNA-binding domain"/>
    <property type="match status" value="1"/>
</dbReference>
<dbReference type="Proteomes" id="UP000032683">
    <property type="component" value="Unassembled WGS sequence"/>
</dbReference>
<evidence type="ECO:0000259" key="4">
    <source>
        <dbReference type="PROSITE" id="PS50949"/>
    </source>
</evidence>
<dbReference type="PROSITE" id="PS50949">
    <property type="entry name" value="HTH_GNTR"/>
    <property type="match status" value="1"/>
</dbReference>
<evidence type="ECO:0000256" key="3">
    <source>
        <dbReference type="ARBA" id="ARBA00023163"/>
    </source>
</evidence>
<dbReference type="SUPFAM" id="SSF46785">
    <property type="entry name" value="Winged helix' DNA-binding domain"/>
    <property type="match status" value="1"/>
</dbReference>
<gene>
    <name evidence="5" type="ORF">Gxy13693_040_009</name>
</gene>
<evidence type="ECO:0000256" key="2">
    <source>
        <dbReference type="ARBA" id="ARBA00023125"/>
    </source>
</evidence>
<name>A0A0D6QB62_KOMXY</name>
<proteinExistence type="predicted"/>
<comment type="caution">
    <text evidence="5">The sequence shown here is derived from an EMBL/GenBank/DDBJ whole genome shotgun (WGS) entry which is preliminary data.</text>
</comment>
<organism evidence="5 6">
    <name type="scientific">Komagataeibacter xylinus NBRC 13693</name>
    <dbReference type="NCBI Taxonomy" id="1234668"/>
    <lineage>
        <taxon>Bacteria</taxon>
        <taxon>Pseudomonadati</taxon>
        <taxon>Pseudomonadota</taxon>
        <taxon>Alphaproteobacteria</taxon>
        <taxon>Acetobacterales</taxon>
        <taxon>Acetobacteraceae</taxon>
        <taxon>Komagataeibacter</taxon>
    </lineage>
</organism>
<reference evidence="5 6" key="1">
    <citation type="submission" date="2012-11" db="EMBL/GenBank/DDBJ databases">
        <title>Whole genome sequence of Gluconacetobacter xylinus NBRC 13693.</title>
        <authorList>
            <person name="Azuma Y."/>
            <person name="Higashiura N."/>
            <person name="Hirakawa H."/>
            <person name="Matsushita K."/>
        </authorList>
    </citation>
    <scope>NUCLEOTIDE SEQUENCE [LARGE SCALE GENOMIC DNA]</scope>
    <source>
        <strain evidence="5 6">NBRC 13693</strain>
    </source>
</reference>
<evidence type="ECO:0000313" key="5">
    <source>
        <dbReference type="EMBL" id="GAO00062.1"/>
    </source>
</evidence>